<dbReference type="RefSeq" id="WP_055183160.1">
    <property type="nucleotide sequence ID" value="NZ_CYYC01000034.1"/>
</dbReference>
<evidence type="ECO:0000313" key="4">
    <source>
        <dbReference type="Proteomes" id="UP000095679"/>
    </source>
</evidence>
<reference evidence="3 4" key="1">
    <citation type="submission" date="2015-09" db="EMBL/GenBank/DDBJ databases">
        <authorList>
            <consortium name="Pathogen Informatics"/>
        </authorList>
    </citation>
    <scope>NUCLEOTIDE SEQUENCE [LARGE SCALE GENOMIC DNA]</scope>
    <source>
        <strain evidence="2 4">2789STDY5834835</strain>
        <strain evidence="1 3">2789STDY5834966</strain>
    </source>
</reference>
<dbReference type="EMBL" id="CYYC01000034">
    <property type="protein sequence ID" value="CUN13245.1"/>
    <property type="molecule type" value="Genomic_DNA"/>
</dbReference>
<sequence length="114" mass="13174">MYAKGGTSQFSGRKNPSGRCRFDRRYENFLKKYLMNGIDKNVVLLELGVGEMTPSIIKLPFWEMTYKNEKVFYACLNQKKSSAPEHIKDKGIYIAGDLAETLRDLKENIARKEM</sequence>
<dbReference type="InterPro" id="IPR029035">
    <property type="entry name" value="DHS-like_NAD/FAD-binding_dom"/>
</dbReference>
<dbReference type="EMBL" id="CYZL01000013">
    <property type="protein sequence ID" value="CUO40993.1"/>
    <property type="molecule type" value="Genomic_DNA"/>
</dbReference>
<proteinExistence type="predicted"/>
<evidence type="ECO:0000313" key="2">
    <source>
        <dbReference type="EMBL" id="CUO40993.1"/>
    </source>
</evidence>
<accession>A0A174ESS1</accession>
<evidence type="ECO:0000313" key="1">
    <source>
        <dbReference type="EMBL" id="CUN13245.1"/>
    </source>
</evidence>
<evidence type="ECO:0000313" key="3">
    <source>
        <dbReference type="Proteomes" id="UP000095390"/>
    </source>
</evidence>
<name>A0A174ESS1_9FIRM</name>
<dbReference type="AlphaFoldDB" id="A0A174ESS1"/>
<gene>
    <name evidence="2" type="ORF">ERS852450_01753</name>
    <name evidence="1" type="ORF">ERS852578_02387</name>
</gene>
<dbReference type="Proteomes" id="UP000095390">
    <property type="component" value="Unassembled WGS sequence"/>
</dbReference>
<dbReference type="SUPFAM" id="SSF52467">
    <property type="entry name" value="DHS-like NAD/FAD-binding domain"/>
    <property type="match status" value="1"/>
</dbReference>
<protein>
    <submittedName>
        <fullName evidence="2">Uncharacterized protein</fullName>
    </submittedName>
</protein>
<organism evidence="2 4">
    <name type="scientific">Anaerobutyricum hallii</name>
    <dbReference type="NCBI Taxonomy" id="39488"/>
    <lineage>
        <taxon>Bacteria</taxon>
        <taxon>Bacillati</taxon>
        <taxon>Bacillota</taxon>
        <taxon>Clostridia</taxon>
        <taxon>Lachnospirales</taxon>
        <taxon>Lachnospiraceae</taxon>
        <taxon>Anaerobutyricum</taxon>
    </lineage>
</organism>
<dbReference type="Proteomes" id="UP000095679">
    <property type="component" value="Unassembled WGS sequence"/>
</dbReference>